<feature type="domain" description="Peptidase S8/S53" evidence="5">
    <location>
        <begin position="661"/>
        <end position="882"/>
    </location>
</feature>
<sequence length="973" mass="110459">MTLSIPPSSQALINGQDLHNTKELHRSYTGLTDDENAFDLGTEEEEFEPQIASITEFDDQDYVKLQFKRDLEDARRLFPKRPEAVEQKKQAMAFVVERMTEWGKTTREGQTFLHHLAYYDYNCKPYVNLSWLMTRAIHKLPHLMGVMDNTKRTPLTVALSKNNAMFTHAACNNLPPQTTLSLTKALRSECVQNREMATCLHTALDSTFDDEKTKETIIKRMCSFVPKEMFTTEDPQGRVPLHIAVEYERCCRAQIGIVNEMLLQGPEALTVEFTPPFSERPLSIYQYFERSRRRAAKPPTSQQKKPPQNVATYGKGHRDKPSSFNVESKSAESKMEKGAMEPPPLPDSRMDRVESGLPRRESFPTAASGGNETPRSNERKARISTVTGTSGGSAQNTIEQDLQNEEDREKAAQKIGEELKLHYLRTQRPGRVVHLLNSPEERVRKEMWFDFGPPRTFTRGNFRRHFAHLHFDSVLQYVAFPRVQLETKKDEISDTRQKSRADMTFFFNWLKEKGVKRILTITSQVIVDDLEPPFHSDEAIEEALESFDVEILDWRRPDLDPVTLDRDLESEKRNQENINKFEERLREAWPSGLRPPQVIRPKSSADSFPYGTFQLSVQLGHNTERTIDPHKWMECMGDFASYFRQIPVLREPVTDQSLGPVQIALIDDGADITHDALRGFSFPGHSFCHYWEGSTWRVMPYWHSSSGHGTAMAMLIHHVCPSAIVHVIKLDTFESSKRLQIRPESAVQAIKYAIEQGVHVMCMSWTMKPPLEDSVKDEFEDEIIKAGKKGVLMFCAASDQGKTADRTWPHSIGTKSFRIGAAKATGATASNVGDADLLSFTLPGHEGTIESVLGTSHRKLEGHSGSSVANALATGLAALIIECVRLGVFHTNRTAQHDPTVAIRKEDLLEIRKRENMDRALKSIGTNRNTEHKYIEVWQTFSDAAEKLKHQGDPISQLDIIAGLARKFLRKDG</sequence>
<dbReference type="eggNOG" id="ENOG502S098">
    <property type="taxonomic scope" value="Eukaryota"/>
</dbReference>
<evidence type="ECO:0000313" key="6">
    <source>
        <dbReference type="EMBL" id="KDN72018.1"/>
    </source>
</evidence>
<feature type="compositionally biased region" description="Low complexity" evidence="4">
    <location>
        <begin position="297"/>
        <end position="308"/>
    </location>
</feature>
<dbReference type="Proteomes" id="UP000027238">
    <property type="component" value="Unassembled WGS sequence"/>
</dbReference>
<name>A0A066XRZ9_COLSU</name>
<evidence type="ECO:0000313" key="7">
    <source>
        <dbReference type="Proteomes" id="UP000027238"/>
    </source>
</evidence>
<dbReference type="InterPro" id="IPR000209">
    <property type="entry name" value="Peptidase_S8/S53_dom"/>
</dbReference>
<protein>
    <recommendedName>
        <fullName evidence="5">Peptidase S8/S53 domain-containing protein</fullName>
    </recommendedName>
</protein>
<keyword evidence="2" id="KW-0378">Hydrolase</keyword>
<keyword evidence="7" id="KW-1185">Reference proteome</keyword>
<dbReference type="InterPro" id="IPR036852">
    <property type="entry name" value="Peptidase_S8/S53_dom_sf"/>
</dbReference>
<comment type="caution">
    <text evidence="6">The sequence shown here is derived from an EMBL/GenBank/DDBJ whole genome shotgun (WGS) entry which is preliminary data.</text>
</comment>
<dbReference type="AlphaFoldDB" id="A0A066XRZ9"/>
<accession>A0A066XRZ9</accession>
<dbReference type="SUPFAM" id="SSF52743">
    <property type="entry name" value="Subtilisin-like"/>
    <property type="match status" value="1"/>
</dbReference>
<dbReference type="CDD" id="cd07491">
    <property type="entry name" value="Peptidases_S8_7"/>
    <property type="match status" value="1"/>
</dbReference>
<dbReference type="GO" id="GO:0004252">
    <property type="term" value="F:serine-type endopeptidase activity"/>
    <property type="evidence" value="ECO:0007669"/>
    <property type="project" value="InterPro"/>
</dbReference>
<dbReference type="GO" id="GO:0006508">
    <property type="term" value="P:proteolysis"/>
    <property type="evidence" value="ECO:0007669"/>
    <property type="project" value="UniProtKB-KW"/>
</dbReference>
<reference evidence="7" key="1">
    <citation type="journal article" date="2014" name="Genome Announc.">
        <title>Draft genome sequence of Colletotrichum sublineola, a destructive pathogen of cultivated sorghum.</title>
        <authorList>
            <person name="Baroncelli R."/>
            <person name="Sanz-Martin J.M."/>
            <person name="Rech G.E."/>
            <person name="Sukno S.A."/>
            <person name="Thon M.R."/>
        </authorList>
    </citation>
    <scope>NUCLEOTIDE SEQUENCE [LARGE SCALE GENOMIC DNA]</scope>
    <source>
        <strain evidence="7">TX430BB</strain>
    </source>
</reference>
<gene>
    <name evidence="6" type="ORF">CSUB01_12207</name>
</gene>
<dbReference type="InterPro" id="IPR015500">
    <property type="entry name" value="Peptidase_S8_subtilisin-rel"/>
</dbReference>
<evidence type="ECO:0000256" key="4">
    <source>
        <dbReference type="SAM" id="MobiDB-lite"/>
    </source>
</evidence>
<evidence type="ECO:0000256" key="3">
    <source>
        <dbReference type="ARBA" id="ARBA00022825"/>
    </source>
</evidence>
<dbReference type="EMBL" id="JMSE01000066">
    <property type="protein sequence ID" value="KDN72018.1"/>
    <property type="molecule type" value="Genomic_DNA"/>
</dbReference>
<proteinExistence type="predicted"/>
<organism evidence="6 7">
    <name type="scientific">Colletotrichum sublineola</name>
    <name type="common">Sorghum anthracnose fungus</name>
    <dbReference type="NCBI Taxonomy" id="1173701"/>
    <lineage>
        <taxon>Eukaryota</taxon>
        <taxon>Fungi</taxon>
        <taxon>Dikarya</taxon>
        <taxon>Ascomycota</taxon>
        <taxon>Pezizomycotina</taxon>
        <taxon>Sordariomycetes</taxon>
        <taxon>Hypocreomycetidae</taxon>
        <taxon>Glomerellales</taxon>
        <taxon>Glomerellaceae</taxon>
        <taxon>Colletotrichum</taxon>
        <taxon>Colletotrichum graminicola species complex</taxon>
    </lineage>
</organism>
<evidence type="ECO:0000256" key="1">
    <source>
        <dbReference type="ARBA" id="ARBA00022670"/>
    </source>
</evidence>
<evidence type="ECO:0000259" key="5">
    <source>
        <dbReference type="Pfam" id="PF00082"/>
    </source>
</evidence>
<dbReference type="OrthoDB" id="5093543at2759"/>
<feature type="compositionally biased region" description="Basic and acidic residues" evidence="4">
    <location>
        <begin position="348"/>
        <end position="362"/>
    </location>
</feature>
<dbReference type="Gene3D" id="3.40.50.200">
    <property type="entry name" value="Peptidase S8/S53 domain"/>
    <property type="match status" value="1"/>
</dbReference>
<keyword evidence="1" id="KW-0645">Protease</keyword>
<keyword evidence="3" id="KW-0720">Serine protease</keyword>
<dbReference type="STRING" id="1173701.A0A066XRZ9"/>
<dbReference type="OMA" id="HKWMECM"/>
<feature type="compositionally biased region" description="Basic and acidic residues" evidence="4">
    <location>
        <begin position="329"/>
        <end position="339"/>
    </location>
</feature>
<feature type="region of interest" description="Disordered" evidence="4">
    <location>
        <begin position="292"/>
        <end position="380"/>
    </location>
</feature>
<dbReference type="PRINTS" id="PR00723">
    <property type="entry name" value="SUBTILISIN"/>
</dbReference>
<dbReference type="HOGENOM" id="CLU_006016_0_1_1"/>
<evidence type="ECO:0000256" key="2">
    <source>
        <dbReference type="ARBA" id="ARBA00022801"/>
    </source>
</evidence>
<dbReference type="Pfam" id="PF00082">
    <property type="entry name" value="Peptidase_S8"/>
    <property type="match status" value="1"/>
</dbReference>